<reference evidence="1 2" key="1">
    <citation type="journal article" date="2012" name="J. Bacteriol.">
        <title>Genome sequence of the human- and animal-pathogenic strain Nocardia cyriacigeorgica GUH-2.</title>
        <authorList>
            <person name="Zoropogui A."/>
            <person name="Pujic P."/>
            <person name="Normand P."/>
            <person name="Barbe V."/>
            <person name="Beaman B."/>
            <person name="Beaman L."/>
            <person name="Boiron P."/>
            <person name="Colinon C."/>
            <person name="Deredjian A."/>
            <person name="Graindorge A."/>
            <person name="Mangenot S."/>
            <person name="Nazaret S."/>
            <person name="Neto M."/>
            <person name="Petit S."/>
            <person name="Roche D."/>
            <person name="Vallenet D."/>
            <person name="Rodriguez-Nava V."/>
            <person name="Richard Y."/>
            <person name="Cournoyer B."/>
            <person name="Blaha D."/>
        </authorList>
    </citation>
    <scope>NUCLEOTIDE SEQUENCE [LARGE SCALE GENOMIC DNA]</scope>
    <source>
        <strain evidence="1 2">GUH-2</strain>
    </source>
</reference>
<keyword evidence="2" id="KW-1185">Reference proteome</keyword>
<dbReference type="Proteomes" id="UP000008190">
    <property type="component" value="Chromosome"/>
</dbReference>
<accession>H6RCE9</accession>
<evidence type="ECO:0000313" key="2">
    <source>
        <dbReference type="Proteomes" id="UP000008190"/>
    </source>
</evidence>
<dbReference type="KEGG" id="ncy:NOCYR_3124"/>
<dbReference type="EMBL" id="FO082843">
    <property type="protein sequence ID" value="CCF63889.1"/>
    <property type="molecule type" value="Genomic_DNA"/>
</dbReference>
<evidence type="ECO:0000313" key="1">
    <source>
        <dbReference type="EMBL" id="CCF63889.1"/>
    </source>
</evidence>
<dbReference type="HOGENOM" id="CLU_3009733_0_0_11"/>
<sequence length="56" mass="6297">MLHGVPNDLHPLRRTAARLYSSHISANSPLRPEIVRSLVRPPDGRCEHSGQVELLF</sequence>
<organism evidence="1 2">
    <name type="scientific">Nocardia cyriacigeorgica (strain GUH-2)</name>
    <dbReference type="NCBI Taxonomy" id="1127134"/>
    <lineage>
        <taxon>Bacteria</taxon>
        <taxon>Bacillati</taxon>
        <taxon>Actinomycetota</taxon>
        <taxon>Actinomycetes</taxon>
        <taxon>Mycobacteriales</taxon>
        <taxon>Nocardiaceae</taxon>
        <taxon>Nocardia</taxon>
    </lineage>
</organism>
<gene>
    <name evidence="1" type="ordered locus">NOCYR_3124</name>
</gene>
<protein>
    <submittedName>
        <fullName evidence="1">Uncharacterized protein</fullName>
    </submittedName>
</protein>
<name>H6RCE9_NOCCG</name>
<dbReference type="AlphaFoldDB" id="H6RCE9"/>
<proteinExistence type="predicted"/>
<dbReference type="STRING" id="1127134.NOCYR_3124"/>